<protein>
    <recommendedName>
        <fullName evidence="3">Phage major capsid protein</fullName>
    </recommendedName>
</protein>
<evidence type="ECO:0008006" key="3">
    <source>
        <dbReference type="Google" id="ProtNLM"/>
    </source>
</evidence>
<dbReference type="RefSeq" id="WP_380162289.1">
    <property type="nucleotide sequence ID" value="NZ_JBHTNU010000001.1"/>
</dbReference>
<dbReference type="EMBL" id="JBHTNU010000001">
    <property type="protein sequence ID" value="MFD1425498.1"/>
    <property type="molecule type" value="Genomic_DNA"/>
</dbReference>
<evidence type="ECO:0000313" key="1">
    <source>
        <dbReference type="EMBL" id="MFD1425498.1"/>
    </source>
</evidence>
<gene>
    <name evidence="1" type="ORF">ACFQ4Y_00940</name>
</gene>
<sequence>MAINYAEQYQKELDQLLTQEALSSELETQNVNWMGAKTFHVPHVAVSGYKPHSRNGGFNRGTVNVDFEPYTLKFDRDIEFFVDKADVDETDQAASAANVTGIFMREHGIPEMDAYRFSKLAQRAVADKNEITDPLDRGNIYAELKKALLPMRKYGPANLTAYLSSEAMDLLERSEDFNRKIEVTNNDQTIETRVTQLDGVRLKEVWDEQRLYTEYDFSDGFVPHEADPKDENDADAKKINFLIVARPAVIAKAKITSMYLFEPGQHTEGDGYLYQNRLYHDLFVMNHKQDPVFVATGGVDGGGVEG</sequence>
<comment type="caution">
    <text evidence="1">The sequence shown here is derived from an EMBL/GenBank/DDBJ whole genome shotgun (WGS) entry which is preliminary data.</text>
</comment>
<accession>A0ABW4C6F8</accession>
<dbReference type="Proteomes" id="UP001597282">
    <property type="component" value="Unassembled WGS sequence"/>
</dbReference>
<name>A0ABW4C6F8_9BACL</name>
<organism evidence="1 2">
    <name type="scientific">Kroppenstedtia sanguinis</name>
    <dbReference type="NCBI Taxonomy" id="1380684"/>
    <lineage>
        <taxon>Bacteria</taxon>
        <taxon>Bacillati</taxon>
        <taxon>Bacillota</taxon>
        <taxon>Bacilli</taxon>
        <taxon>Bacillales</taxon>
        <taxon>Thermoactinomycetaceae</taxon>
        <taxon>Kroppenstedtia</taxon>
    </lineage>
</organism>
<reference evidence="2" key="1">
    <citation type="journal article" date="2019" name="Int. J. Syst. Evol. Microbiol.">
        <title>The Global Catalogue of Microorganisms (GCM) 10K type strain sequencing project: providing services to taxonomists for standard genome sequencing and annotation.</title>
        <authorList>
            <consortium name="The Broad Institute Genomics Platform"/>
            <consortium name="The Broad Institute Genome Sequencing Center for Infectious Disease"/>
            <person name="Wu L."/>
            <person name="Ma J."/>
        </authorList>
    </citation>
    <scope>NUCLEOTIDE SEQUENCE [LARGE SCALE GENOMIC DNA]</scope>
    <source>
        <strain evidence="2">S1</strain>
    </source>
</reference>
<evidence type="ECO:0000313" key="2">
    <source>
        <dbReference type="Proteomes" id="UP001597282"/>
    </source>
</evidence>
<proteinExistence type="predicted"/>
<keyword evidence="2" id="KW-1185">Reference proteome</keyword>